<dbReference type="AlphaFoldDB" id="A0A371CT71"/>
<organism evidence="2 3">
    <name type="scientific">Lentinus brumalis</name>
    <dbReference type="NCBI Taxonomy" id="2498619"/>
    <lineage>
        <taxon>Eukaryota</taxon>
        <taxon>Fungi</taxon>
        <taxon>Dikarya</taxon>
        <taxon>Basidiomycota</taxon>
        <taxon>Agaricomycotina</taxon>
        <taxon>Agaricomycetes</taxon>
        <taxon>Polyporales</taxon>
        <taxon>Polyporaceae</taxon>
        <taxon>Lentinus</taxon>
    </lineage>
</organism>
<reference evidence="2 3" key="1">
    <citation type="journal article" date="2018" name="Biotechnol. Biofuels">
        <title>Integrative visual omics of the white-rot fungus Polyporus brumalis exposes the biotechnological potential of its oxidative enzymes for delignifying raw plant biomass.</title>
        <authorList>
            <person name="Miyauchi S."/>
            <person name="Rancon A."/>
            <person name="Drula E."/>
            <person name="Hage H."/>
            <person name="Chaduli D."/>
            <person name="Favel A."/>
            <person name="Grisel S."/>
            <person name="Henrissat B."/>
            <person name="Herpoel-Gimbert I."/>
            <person name="Ruiz-Duenas F.J."/>
            <person name="Chevret D."/>
            <person name="Hainaut M."/>
            <person name="Lin J."/>
            <person name="Wang M."/>
            <person name="Pangilinan J."/>
            <person name="Lipzen A."/>
            <person name="Lesage-Meessen L."/>
            <person name="Navarro D."/>
            <person name="Riley R."/>
            <person name="Grigoriev I.V."/>
            <person name="Zhou S."/>
            <person name="Raouche S."/>
            <person name="Rosso M.N."/>
        </authorList>
    </citation>
    <scope>NUCLEOTIDE SEQUENCE [LARGE SCALE GENOMIC DNA]</scope>
    <source>
        <strain evidence="2 3">BRFM 1820</strain>
    </source>
</reference>
<evidence type="ECO:0000313" key="3">
    <source>
        <dbReference type="Proteomes" id="UP000256964"/>
    </source>
</evidence>
<feature type="region of interest" description="Disordered" evidence="1">
    <location>
        <begin position="38"/>
        <end position="95"/>
    </location>
</feature>
<evidence type="ECO:0000256" key="1">
    <source>
        <dbReference type="SAM" id="MobiDB-lite"/>
    </source>
</evidence>
<gene>
    <name evidence="2" type="ORF">OH76DRAFT_1200441</name>
</gene>
<feature type="compositionally biased region" description="Basic and acidic residues" evidence="1">
    <location>
        <begin position="42"/>
        <end position="52"/>
    </location>
</feature>
<proteinExistence type="predicted"/>
<evidence type="ECO:0000313" key="2">
    <source>
        <dbReference type="EMBL" id="RDX43459.1"/>
    </source>
</evidence>
<keyword evidence="3" id="KW-1185">Reference proteome</keyword>
<dbReference type="Proteomes" id="UP000256964">
    <property type="component" value="Unassembled WGS sequence"/>
</dbReference>
<feature type="compositionally biased region" description="Polar residues" evidence="1">
    <location>
        <begin position="82"/>
        <end position="95"/>
    </location>
</feature>
<accession>A0A371CT71</accession>
<name>A0A371CT71_9APHY</name>
<dbReference type="EMBL" id="KZ857464">
    <property type="protein sequence ID" value="RDX43459.1"/>
    <property type="molecule type" value="Genomic_DNA"/>
</dbReference>
<protein>
    <submittedName>
        <fullName evidence="2">Uncharacterized protein</fullName>
    </submittedName>
</protein>
<sequence>MCVVRSIRVFEVRPPSPAHGSARSPRSPAHHYLVLVSPRPKAAHDPTREFKRTSSSTTAGGRDLPRSRTRPSYPCPCPRPTATVTRAGSSTRTSAIHSGAASLLMPKASLEAGTHRPLTAHTRHDMHC</sequence>